<evidence type="ECO:0000313" key="2">
    <source>
        <dbReference type="EMBL" id="QHT11881.1"/>
    </source>
</evidence>
<sequence length="298" mass="34758">MAKLTEAAMKELFVELTAAMPDENKFNEVMINNAEKFSLPLYIKRAFIDVGRNSTINHQIARSTKDKVIECNKENNCSLCINDKEKILGEDVGSAAYNLYEYIYKHDKVKKKYRELFSESYKNTKNDGGFTPLDFAKTCKPEFAEFMTKKFVIPTTQVKSVRSSLKEVKEAVMNAASRSKRSLSNLAKETEPKSMKDEDLTIEELKSKINKLYPPLRHYQYDDSSDQQKNKDSEEYKKQEKEDKAAYDKIYKLEKILEKKTKKPTSFLSRARRSVFGRNGGKTRKHKKTNKRRTYRRK</sequence>
<evidence type="ECO:0000256" key="1">
    <source>
        <dbReference type="SAM" id="MobiDB-lite"/>
    </source>
</evidence>
<feature type="region of interest" description="Disordered" evidence="1">
    <location>
        <begin position="179"/>
        <end position="199"/>
    </location>
</feature>
<feature type="compositionally biased region" description="Basic residues" evidence="1">
    <location>
        <begin position="270"/>
        <end position="298"/>
    </location>
</feature>
<name>A0A6C0D5R1_9ZZZZ</name>
<feature type="compositionally biased region" description="Basic and acidic residues" evidence="1">
    <location>
        <begin position="226"/>
        <end position="243"/>
    </location>
</feature>
<organism evidence="2">
    <name type="scientific">viral metagenome</name>
    <dbReference type="NCBI Taxonomy" id="1070528"/>
    <lineage>
        <taxon>unclassified sequences</taxon>
        <taxon>metagenomes</taxon>
        <taxon>organismal metagenomes</taxon>
    </lineage>
</organism>
<proteinExistence type="predicted"/>
<feature type="region of interest" description="Disordered" evidence="1">
    <location>
        <begin position="216"/>
        <end position="243"/>
    </location>
</feature>
<accession>A0A6C0D5R1</accession>
<protein>
    <submittedName>
        <fullName evidence="2">Uncharacterized protein</fullName>
    </submittedName>
</protein>
<dbReference type="EMBL" id="MN739539">
    <property type="protein sequence ID" value="QHT11881.1"/>
    <property type="molecule type" value="Genomic_DNA"/>
</dbReference>
<feature type="compositionally biased region" description="Basic and acidic residues" evidence="1">
    <location>
        <begin position="188"/>
        <end position="199"/>
    </location>
</feature>
<reference evidence="2" key="1">
    <citation type="journal article" date="2020" name="Nature">
        <title>Giant virus diversity and host interactions through global metagenomics.</title>
        <authorList>
            <person name="Schulz F."/>
            <person name="Roux S."/>
            <person name="Paez-Espino D."/>
            <person name="Jungbluth S."/>
            <person name="Walsh D.A."/>
            <person name="Denef V.J."/>
            <person name="McMahon K.D."/>
            <person name="Konstantinidis K.T."/>
            <person name="Eloe-Fadrosh E.A."/>
            <person name="Kyrpides N.C."/>
            <person name="Woyke T."/>
        </authorList>
    </citation>
    <scope>NUCLEOTIDE SEQUENCE</scope>
    <source>
        <strain evidence="2">GVMAG-M-3300023174-124</strain>
    </source>
</reference>
<dbReference type="AlphaFoldDB" id="A0A6C0D5R1"/>
<feature type="region of interest" description="Disordered" evidence="1">
    <location>
        <begin position="262"/>
        <end position="298"/>
    </location>
</feature>